<accession>A0A7W9IL04</accession>
<evidence type="ECO:0000256" key="1">
    <source>
        <dbReference type="ARBA" id="ARBA00008791"/>
    </source>
</evidence>
<evidence type="ECO:0000313" key="4">
    <source>
        <dbReference type="Proteomes" id="UP000540685"/>
    </source>
</evidence>
<evidence type="ECO:0000259" key="2">
    <source>
        <dbReference type="Pfam" id="PF00582"/>
    </source>
</evidence>
<dbReference type="Pfam" id="PF00582">
    <property type="entry name" value="Usp"/>
    <property type="match status" value="2"/>
</dbReference>
<feature type="domain" description="UspA" evidence="2">
    <location>
        <begin position="150"/>
        <end position="273"/>
    </location>
</feature>
<proteinExistence type="inferred from homology"/>
<evidence type="ECO:0000313" key="3">
    <source>
        <dbReference type="EMBL" id="MBB5822637.1"/>
    </source>
</evidence>
<keyword evidence="4" id="KW-1185">Reference proteome</keyword>
<dbReference type="PANTHER" id="PTHR46553">
    <property type="entry name" value="ADENINE NUCLEOTIDE ALPHA HYDROLASES-LIKE SUPERFAMILY PROTEIN"/>
    <property type="match status" value="1"/>
</dbReference>
<comment type="similarity">
    <text evidence="1">Belongs to the universal stress protein A family.</text>
</comment>
<organism evidence="3 4">
    <name type="scientific">Streptosporangium becharense</name>
    <dbReference type="NCBI Taxonomy" id="1816182"/>
    <lineage>
        <taxon>Bacteria</taxon>
        <taxon>Bacillati</taxon>
        <taxon>Actinomycetota</taxon>
        <taxon>Actinomycetes</taxon>
        <taxon>Streptosporangiales</taxon>
        <taxon>Streptosporangiaceae</taxon>
        <taxon>Streptosporangium</taxon>
    </lineage>
</organism>
<dbReference type="Gene3D" id="3.40.50.620">
    <property type="entry name" value="HUPs"/>
    <property type="match status" value="2"/>
</dbReference>
<comment type="caution">
    <text evidence="3">The sequence shown here is derived from an EMBL/GenBank/DDBJ whole genome shotgun (WGS) entry which is preliminary data.</text>
</comment>
<dbReference type="InterPro" id="IPR006016">
    <property type="entry name" value="UspA"/>
</dbReference>
<dbReference type="InterPro" id="IPR014729">
    <property type="entry name" value="Rossmann-like_a/b/a_fold"/>
</dbReference>
<reference evidence="3 4" key="1">
    <citation type="submission" date="2020-08" db="EMBL/GenBank/DDBJ databases">
        <title>Sequencing the genomes of 1000 actinobacteria strains.</title>
        <authorList>
            <person name="Klenk H.-P."/>
        </authorList>
    </citation>
    <scope>NUCLEOTIDE SEQUENCE [LARGE SCALE GENOMIC DNA]</scope>
    <source>
        <strain evidence="3 4">DSM 46887</strain>
    </source>
</reference>
<gene>
    <name evidence="3" type="ORF">F4562_005699</name>
</gene>
<dbReference type="InterPro" id="IPR006015">
    <property type="entry name" value="Universal_stress_UspA"/>
</dbReference>
<dbReference type="PRINTS" id="PR01438">
    <property type="entry name" value="UNVRSLSTRESS"/>
</dbReference>
<sequence>MRVQDDERPVVVGFDGSPESRRALRWGADEARLRFLPLVVCHAWQWPYHLVSITPGAPEIMERVGRHVLDTGLAMAQDFASRSPVRGRLVEGSAAGALVGASGSAEMVVIGPRGAGGFQELRIGATTAQLVAHAHCPVAVVREPVHPRADRVTIGVDGGNLDPADLGLAFEEARLRRAALLVICLCPEGTEDTRRAAVRFHTNLGVWEEKYPQVNVETVVETRPHPEVLRHAADRSDLLIVPNRERDDPAALPIGPVCQALLREAPCTLVVTPSHVPPMAGR</sequence>
<protein>
    <submittedName>
        <fullName evidence="3">Nucleotide-binding universal stress UspA family protein</fullName>
    </submittedName>
</protein>
<dbReference type="Proteomes" id="UP000540685">
    <property type="component" value="Unassembled WGS sequence"/>
</dbReference>
<dbReference type="EMBL" id="JACHMP010000001">
    <property type="protein sequence ID" value="MBB5822637.1"/>
    <property type="molecule type" value="Genomic_DNA"/>
</dbReference>
<feature type="domain" description="UspA" evidence="2">
    <location>
        <begin position="8"/>
        <end position="142"/>
    </location>
</feature>
<dbReference type="PANTHER" id="PTHR46553:SF3">
    <property type="entry name" value="ADENINE NUCLEOTIDE ALPHA HYDROLASES-LIKE SUPERFAMILY PROTEIN"/>
    <property type="match status" value="1"/>
</dbReference>
<dbReference type="SUPFAM" id="SSF52402">
    <property type="entry name" value="Adenine nucleotide alpha hydrolases-like"/>
    <property type="match status" value="2"/>
</dbReference>
<name>A0A7W9IL04_9ACTN</name>
<dbReference type="RefSeq" id="WP_184541421.1">
    <property type="nucleotide sequence ID" value="NZ_JACHMP010000001.1"/>
</dbReference>
<dbReference type="AlphaFoldDB" id="A0A7W9IL04"/>